<evidence type="ECO:0000313" key="3">
    <source>
        <dbReference type="Proteomes" id="UP001316189"/>
    </source>
</evidence>
<dbReference type="PANTHER" id="PTHR33164:SF57">
    <property type="entry name" value="MARR-FAMILY TRANSCRIPTIONAL REGULATOR"/>
    <property type="match status" value="1"/>
</dbReference>
<feature type="domain" description="HTH marR-type" evidence="1">
    <location>
        <begin position="10"/>
        <end position="140"/>
    </location>
</feature>
<dbReference type="EMBL" id="CP101988">
    <property type="protein sequence ID" value="UUI75724.1"/>
    <property type="molecule type" value="Genomic_DNA"/>
</dbReference>
<dbReference type="SUPFAM" id="SSF46785">
    <property type="entry name" value="Winged helix' DNA-binding domain"/>
    <property type="match status" value="1"/>
</dbReference>
<evidence type="ECO:0000259" key="1">
    <source>
        <dbReference type="PROSITE" id="PS50995"/>
    </source>
</evidence>
<dbReference type="InterPro" id="IPR036390">
    <property type="entry name" value="WH_DNA-bd_sf"/>
</dbReference>
<dbReference type="InterPro" id="IPR036388">
    <property type="entry name" value="WH-like_DNA-bd_sf"/>
</dbReference>
<dbReference type="Proteomes" id="UP001316189">
    <property type="component" value="Chromosome"/>
</dbReference>
<dbReference type="RefSeq" id="WP_227568182.1">
    <property type="nucleotide sequence ID" value="NZ_CP101988.1"/>
</dbReference>
<dbReference type="PRINTS" id="PR00598">
    <property type="entry name" value="HTHMARR"/>
</dbReference>
<gene>
    <name evidence="2" type="ORF">NP064_02050</name>
</gene>
<sequence>MDTDTVQRVERELALLLRRANAAAPRMARHVHPDLEPAAYPIVARIEQVPGVRASELADHIGVGRGTMSRQLARLDELGLIERSTDPDDSRGQLIQLTPAGADRLARSRKARREFFERALQEWTGSDLERLAEQLARLNSSLDGARRTLE</sequence>
<dbReference type="PANTHER" id="PTHR33164">
    <property type="entry name" value="TRANSCRIPTIONAL REGULATOR, MARR FAMILY"/>
    <property type="match status" value="1"/>
</dbReference>
<keyword evidence="3" id="KW-1185">Reference proteome</keyword>
<accession>A0ABY5KZ60</accession>
<dbReference type="Gene3D" id="1.10.10.10">
    <property type="entry name" value="Winged helix-like DNA-binding domain superfamily/Winged helix DNA-binding domain"/>
    <property type="match status" value="1"/>
</dbReference>
<dbReference type="PROSITE" id="PS50995">
    <property type="entry name" value="HTH_MARR_2"/>
    <property type="match status" value="1"/>
</dbReference>
<name>A0ABY5KZ60_9CELL</name>
<dbReference type="InterPro" id="IPR039422">
    <property type="entry name" value="MarR/SlyA-like"/>
</dbReference>
<evidence type="ECO:0000313" key="2">
    <source>
        <dbReference type="EMBL" id="UUI75724.1"/>
    </source>
</evidence>
<reference evidence="2 3" key="1">
    <citation type="submission" date="2022-07" db="EMBL/GenBank/DDBJ databases">
        <title>Novel species in genus cellulomonas.</title>
        <authorList>
            <person name="Ye L."/>
        </authorList>
    </citation>
    <scope>NUCLEOTIDE SEQUENCE [LARGE SCALE GENOMIC DNA]</scope>
    <source>
        <strain evidence="3">zg-Y338</strain>
    </source>
</reference>
<organism evidence="2 3">
    <name type="scientific">Cellulomonas chengniuliangii</name>
    <dbReference type="NCBI Taxonomy" id="2968084"/>
    <lineage>
        <taxon>Bacteria</taxon>
        <taxon>Bacillati</taxon>
        <taxon>Actinomycetota</taxon>
        <taxon>Actinomycetes</taxon>
        <taxon>Micrococcales</taxon>
        <taxon>Cellulomonadaceae</taxon>
        <taxon>Cellulomonas</taxon>
    </lineage>
</organism>
<proteinExistence type="predicted"/>
<dbReference type="InterPro" id="IPR000835">
    <property type="entry name" value="HTH_MarR-typ"/>
</dbReference>
<dbReference type="SMART" id="SM00347">
    <property type="entry name" value="HTH_MARR"/>
    <property type="match status" value="1"/>
</dbReference>
<dbReference type="Pfam" id="PF12802">
    <property type="entry name" value="MarR_2"/>
    <property type="match status" value="1"/>
</dbReference>
<protein>
    <submittedName>
        <fullName evidence="2">MarR family transcriptional regulator</fullName>
    </submittedName>
</protein>